<comment type="caution">
    <text evidence="2">The sequence shown here is derived from an EMBL/GenBank/DDBJ whole genome shotgun (WGS) entry which is preliminary data.</text>
</comment>
<evidence type="ECO:0000313" key="2">
    <source>
        <dbReference type="EMBL" id="KAK8778313.1"/>
    </source>
</evidence>
<gene>
    <name evidence="2" type="ORF">V5799_020347</name>
</gene>
<feature type="region of interest" description="Disordered" evidence="1">
    <location>
        <begin position="34"/>
        <end position="73"/>
    </location>
</feature>
<dbReference type="EMBL" id="JARKHS020010882">
    <property type="protein sequence ID" value="KAK8778313.1"/>
    <property type="molecule type" value="Genomic_DNA"/>
</dbReference>
<keyword evidence="3" id="KW-1185">Reference proteome</keyword>
<dbReference type="AlphaFoldDB" id="A0AAQ4EV07"/>
<protein>
    <submittedName>
        <fullName evidence="2">Uncharacterized protein</fullName>
    </submittedName>
</protein>
<evidence type="ECO:0000256" key="1">
    <source>
        <dbReference type="SAM" id="MobiDB-lite"/>
    </source>
</evidence>
<evidence type="ECO:0000313" key="3">
    <source>
        <dbReference type="Proteomes" id="UP001321473"/>
    </source>
</evidence>
<proteinExistence type="predicted"/>
<reference evidence="2 3" key="1">
    <citation type="journal article" date="2023" name="Arcadia Sci">
        <title>De novo assembly of a long-read Amblyomma americanum tick genome.</title>
        <authorList>
            <person name="Chou S."/>
            <person name="Poskanzer K.E."/>
            <person name="Rollins M."/>
            <person name="Thuy-Boun P.S."/>
        </authorList>
    </citation>
    <scope>NUCLEOTIDE SEQUENCE [LARGE SCALE GENOMIC DNA]</scope>
    <source>
        <strain evidence="2">F_SG_1</strain>
        <tissue evidence="2">Salivary glands</tissue>
    </source>
</reference>
<accession>A0AAQ4EV07</accession>
<name>A0AAQ4EV07_AMBAM</name>
<organism evidence="2 3">
    <name type="scientific">Amblyomma americanum</name>
    <name type="common">Lone star tick</name>
    <dbReference type="NCBI Taxonomy" id="6943"/>
    <lineage>
        <taxon>Eukaryota</taxon>
        <taxon>Metazoa</taxon>
        <taxon>Ecdysozoa</taxon>
        <taxon>Arthropoda</taxon>
        <taxon>Chelicerata</taxon>
        <taxon>Arachnida</taxon>
        <taxon>Acari</taxon>
        <taxon>Parasitiformes</taxon>
        <taxon>Ixodida</taxon>
        <taxon>Ixodoidea</taxon>
        <taxon>Ixodidae</taxon>
        <taxon>Amblyomminae</taxon>
        <taxon>Amblyomma</taxon>
    </lineage>
</organism>
<sequence length="73" mass="7801">MFNNSTLDAEEELRWCAEDKSPDVSALKMATGLGGVNGCPDPDIGDSRKRPLDSELDIGATKRSHHGGASQPF</sequence>
<dbReference type="Proteomes" id="UP001321473">
    <property type="component" value="Unassembled WGS sequence"/>
</dbReference>